<sequence>MLKVRGPARSISGDPSANCQVMAQVGRGENHTSQRLKQEKGEKEKEERNYFLFAVQYSGWVADVPSPPHWKQTYYSKTALVCTLATCFCLSHPEPEMGAPQLGIQLQGVLPISAEQHRFQGGKGARCQFVSFFVPKSWAWKRRLRT</sequence>
<name>A0A8X6UGW5_NEPPI</name>
<dbReference type="AlphaFoldDB" id="A0A8X6UGW5"/>
<organism evidence="2 3">
    <name type="scientific">Nephila pilipes</name>
    <name type="common">Giant wood spider</name>
    <name type="synonym">Nephila maculata</name>
    <dbReference type="NCBI Taxonomy" id="299642"/>
    <lineage>
        <taxon>Eukaryota</taxon>
        <taxon>Metazoa</taxon>
        <taxon>Ecdysozoa</taxon>
        <taxon>Arthropoda</taxon>
        <taxon>Chelicerata</taxon>
        <taxon>Arachnida</taxon>
        <taxon>Araneae</taxon>
        <taxon>Araneomorphae</taxon>
        <taxon>Entelegynae</taxon>
        <taxon>Araneoidea</taxon>
        <taxon>Nephilidae</taxon>
        <taxon>Nephila</taxon>
    </lineage>
</organism>
<dbReference type="Proteomes" id="UP000887013">
    <property type="component" value="Unassembled WGS sequence"/>
</dbReference>
<evidence type="ECO:0000256" key="1">
    <source>
        <dbReference type="SAM" id="MobiDB-lite"/>
    </source>
</evidence>
<feature type="compositionally biased region" description="Basic and acidic residues" evidence="1">
    <location>
        <begin position="28"/>
        <end position="45"/>
    </location>
</feature>
<dbReference type="EMBL" id="BMAW01029693">
    <property type="protein sequence ID" value="GFU13249.1"/>
    <property type="molecule type" value="Genomic_DNA"/>
</dbReference>
<proteinExistence type="predicted"/>
<reference evidence="2" key="1">
    <citation type="submission" date="2020-08" db="EMBL/GenBank/DDBJ databases">
        <title>Multicomponent nature underlies the extraordinary mechanical properties of spider dragline silk.</title>
        <authorList>
            <person name="Kono N."/>
            <person name="Nakamura H."/>
            <person name="Mori M."/>
            <person name="Yoshida Y."/>
            <person name="Ohtoshi R."/>
            <person name="Malay A.D."/>
            <person name="Moran D.A.P."/>
            <person name="Tomita M."/>
            <person name="Numata K."/>
            <person name="Arakawa K."/>
        </authorList>
    </citation>
    <scope>NUCLEOTIDE SEQUENCE</scope>
</reference>
<gene>
    <name evidence="2" type="ORF">NPIL_510421</name>
</gene>
<accession>A0A8X6UGW5</accession>
<keyword evidence="3" id="KW-1185">Reference proteome</keyword>
<evidence type="ECO:0000313" key="2">
    <source>
        <dbReference type="EMBL" id="GFU13249.1"/>
    </source>
</evidence>
<protein>
    <submittedName>
        <fullName evidence="2">Uncharacterized protein</fullName>
    </submittedName>
</protein>
<evidence type="ECO:0000313" key="3">
    <source>
        <dbReference type="Proteomes" id="UP000887013"/>
    </source>
</evidence>
<comment type="caution">
    <text evidence="2">The sequence shown here is derived from an EMBL/GenBank/DDBJ whole genome shotgun (WGS) entry which is preliminary data.</text>
</comment>
<feature type="region of interest" description="Disordered" evidence="1">
    <location>
        <begin position="25"/>
        <end position="45"/>
    </location>
</feature>